<dbReference type="InterPro" id="IPR012775">
    <property type="entry name" value="GBBH-like"/>
</dbReference>
<evidence type="ECO:0000256" key="6">
    <source>
        <dbReference type="ARBA" id="ARBA00023002"/>
    </source>
</evidence>
<evidence type="ECO:0000256" key="2">
    <source>
        <dbReference type="ARBA" id="ARBA00001961"/>
    </source>
</evidence>
<dbReference type="EMBL" id="JAPMOU010000002">
    <property type="protein sequence ID" value="MDE1460683.1"/>
    <property type="molecule type" value="Genomic_DNA"/>
</dbReference>
<comment type="caution">
    <text evidence="10">The sequence shown here is derived from an EMBL/GenBank/DDBJ whole genome shotgun (WGS) entry which is preliminary data.</text>
</comment>
<dbReference type="InterPro" id="IPR003819">
    <property type="entry name" value="TauD/TfdA-like"/>
</dbReference>
<comment type="cofactor">
    <cofactor evidence="1">
        <name>Fe(2+)</name>
        <dbReference type="ChEBI" id="CHEBI:29033"/>
    </cofactor>
</comment>
<dbReference type="Gene3D" id="3.30.2020.30">
    <property type="match status" value="1"/>
</dbReference>
<comment type="similarity">
    <text evidence="3">Belongs to the gamma-BBH/TMLD family.</text>
</comment>
<protein>
    <submittedName>
        <fullName evidence="10">Gamma-butyrobetaine dioxygenase</fullName>
        <ecNumber evidence="10">1.14.11.1</ecNumber>
    </submittedName>
</protein>
<feature type="domain" description="Gamma-butyrobetaine hydroxylase-like N-terminal" evidence="9">
    <location>
        <begin position="28"/>
        <end position="83"/>
    </location>
</feature>
<dbReference type="Pfam" id="PF02668">
    <property type="entry name" value="TauD"/>
    <property type="match status" value="1"/>
</dbReference>
<keyword evidence="7" id="KW-0408">Iron</keyword>
<dbReference type="InterPro" id="IPR042098">
    <property type="entry name" value="TauD-like_sf"/>
</dbReference>
<name>A0ABT5U2U9_9GAMM</name>
<dbReference type="InterPro" id="IPR010376">
    <property type="entry name" value="GBBH-like_N"/>
</dbReference>
<evidence type="ECO:0000256" key="3">
    <source>
        <dbReference type="ARBA" id="ARBA00008654"/>
    </source>
</evidence>
<dbReference type="EC" id="1.14.11.1" evidence="10"/>
<keyword evidence="4" id="KW-0479">Metal-binding</keyword>
<dbReference type="NCBIfam" id="TIGR02409">
    <property type="entry name" value="carnitine_bodg"/>
    <property type="match status" value="1"/>
</dbReference>
<keyword evidence="5 10" id="KW-0223">Dioxygenase</keyword>
<dbReference type="Pfam" id="PF06155">
    <property type="entry name" value="GBBH-like_N"/>
    <property type="match status" value="1"/>
</dbReference>
<dbReference type="Gene3D" id="3.60.130.10">
    <property type="entry name" value="Clavaminate synthase-like"/>
    <property type="match status" value="1"/>
</dbReference>
<evidence type="ECO:0000259" key="8">
    <source>
        <dbReference type="Pfam" id="PF02668"/>
    </source>
</evidence>
<dbReference type="SUPFAM" id="SSF51197">
    <property type="entry name" value="Clavaminate synthase-like"/>
    <property type="match status" value="1"/>
</dbReference>
<proteinExistence type="inferred from homology"/>
<evidence type="ECO:0000313" key="11">
    <source>
        <dbReference type="Proteomes" id="UP001528823"/>
    </source>
</evidence>
<evidence type="ECO:0000256" key="7">
    <source>
        <dbReference type="ARBA" id="ARBA00023004"/>
    </source>
</evidence>
<reference evidence="10 11" key="1">
    <citation type="submission" date="2022-11" db="EMBL/GenBank/DDBJ databases">
        <title>Spartinivicinus poritis sp. nov., isolated from scleractinian coral Porites lutea.</title>
        <authorList>
            <person name="Zhang G."/>
            <person name="Cai L."/>
            <person name="Wei Q."/>
        </authorList>
    </citation>
    <scope>NUCLEOTIDE SEQUENCE [LARGE SCALE GENOMIC DNA]</scope>
    <source>
        <strain evidence="10 11">A2-2</strain>
    </source>
</reference>
<keyword evidence="6 10" id="KW-0560">Oxidoreductase</keyword>
<dbReference type="RefSeq" id="WP_274687055.1">
    <property type="nucleotide sequence ID" value="NZ_JAPMOU010000002.1"/>
</dbReference>
<evidence type="ECO:0000256" key="1">
    <source>
        <dbReference type="ARBA" id="ARBA00001954"/>
    </source>
</evidence>
<keyword evidence="11" id="KW-1185">Reference proteome</keyword>
<dbReference type="Proteomes" id="UP001528823">
    <property type="component" value="Unassembled WGS sequence"/>
</dbReference>
<sequence>MNQSTEFSDVPGFARYPVNTLPIQVELGSESLFLLWDDGHQSEFHYLWLRDNCPCQQCITPLSREQVFEICDVPLDIKPINTSIESEGRLVLQWDFDNHRSRFHPGWLRSHCYSVKARNERKWQPIIWDKECITQQLPVYDYQQIKQDNKQQLHWLKDQRDYGIALIKSVATVPGTLAEVANCISFIRETNFGTIFDVKSKPNANTAAYTTLRLPLHTDLPTRELQPGLQFLHCLENDAEGGESILVDGFKIAEYLRQYYSDDFTALSSYPMDFYNVDRETDYRFRAPVFALNSEGDVIEVRLANFLRGPIDLPSEQIIPIYKAYRRFIELTRDPQFQFFYRLQPGDLLVFDNRRVLHARNAFDLKQGGRHLQGCYVDRDELLSRIRILERAIM</sequence>
<dbReference type="CDD" id="cd00250">
    <property type="entry name" value="CAS_like"/>
    <property type="match status" value="1"/>
</dbReference>
<dbReference type="InterPro" id="IPR050411">
    <property type="entry name" value="AlphaKG_dependent_hydroxylases"/>
</dbReference>
<evidence type="ECO:0000256" key="5">
    <source>
        <dbReference type="ARBA" id="ARBA00022964"/>
    </source>
</evidence>
<dbReference type="PANTHER" id="PTHR10696:SF25">
    <property type="entry name" value="OXIDOREDUCTASE AIM17-RELATED"/>
    <property type="match status" value="1"/>
</dbReference>
<evidence type="ECO:0000313" key="10">
    <source>
        <dbReference type="EMBL" id="MDE1460683.1"/>
    </source>
</evidence>
<accession>A0ABT5U2U9</accession>
<evidence type="ECO:0000256" key="4">
    <source>
        <dbReference type="ARBA" id="ARBA00022723"/>
    </source>
</evidence>
<gene>
    <name evidence="10" type="ORF">ORQ98_01760</name>
</gene>
<dbReference type="InterPro" id="IPR038492">
    <property type="entry name" value="GBBH-like_N_sf"/>
</dbReference>
<dbReference type="PANTHER" id="PTHR10696">
    <property type="entry name" value="GAMMA-BUTYROBETAINE HYDROXYLASE-RELATED"/>
    <property type="match status" value="1"/>
</dbReference>
<evidence type="ECO:0000259" key="9">
    <source>
        <dbReference type="Pfam" id="PF06155"/>
    </source>
</evidence>
<organism evidence="10 11">
    <name type="scientific">Spartinivicinus poritis</name>
    <dbReference type="NCBI Taxonomy" id="2994640"/>
    <lineage>
        <taxon>Bacteria</taxon>
        <taxon>Pseudomonadati</taxon>
        <taxon>Pseudomonadota</taxon>
        <taxon>Gammaproteobacteria</taxon>
        <taxon>Oceanospirillales</taxon>
        <taxon>Zooshikellaceae</taxon>
        <taxon>Spartinivicinus</taxon>
    </lineage>
</organism>
<dbReference type="GO" id="GO:0008336">
    <property type="term" value="F:gamma-butyrobetaine dioxygenase activity"/>
    <property type="evidence" value="ECO:0007669"/>
    <property type="project" value="UniProtKB-EC"/>
</dbReference>
<comment type="cofactor">
    <cofactor evidence="2">
        <name>L-ascorbate</name>
        <dbReference type="ChEBI" id="CHEBI:38290"/>
    </cofactor>
</comment>
<feature type="domain" description="TauD/TfdA-like" evidence="8">
    <location>
        <begin position="139"/>
        <end position="376"/>
    </location>
</feature>